<sequence>MPPTTRRASAAQNASTTADDAQPASDGVRRAEEGGGDDGGKKRKTSSRNEEGEADEVGTRRDFFSTLPLDLFYQICGQLHPGTLLAIAQTSKSIRSTLFRKSAAPVWRAARRSAGLDALSGKLDEPTYAYLLYGKACQVCGTTKRETAADFDLQVRACAKCFERNICLATSLEESIDKLHPLTFQCCLSTPFSHKGKRSVSRKPFYWKPEVVATSALLREIDPVAARTDRRKAHPSRAALDLKRDFDDYAGPVEADSWAFPDCVARVEEQRLQEEKERPILRFKQIQIRLMNAGFDKVDTLAVPLSVKNSLQPVDEDYWALVKDDVIKAVQEARDERMEKGRRVRKAELLMIYEDLYQATPTAEQHFFPSMHAYLGLSSVKPLLNLEDGHPSSCYARLPVIRLDVQHRVRIDKIRYFDQLARVLLSVGIALPSSVVGVLEAERSPLLDEEDGSQSVAPLHDRLTDSQLAVVLDNALALLTCSSCGETRHVKDTGSHFFFVHYHLRRRSNGEGAETEAIFQPAASTYLQLLHDAITEAGVDANDATTADLEGLDKHFEVQLKSGSSITVDWRDLASGCYVTGAPWWRGRTTYDLVEEATSITYKAPSPSPAPQDSPAIPTSASTSGGTTG</sequence>
<name>A0A061BIE5_RHOTO</name>
<dbReference type="SUPFAM" id="SSF81383">
    <property type="entry name" value="F-box domain"/>
    <property type="match status" value="1"/>
</dbReference>
<gene>
    <name evidence="2" type="ORF">RHTO0S_13e01332g</name>
</gene>
<feature type="region of interest" description="Disordered" evidence="1">
    <location>
        <begin position="1"/>
        <end position="57"/>
    </location>
</feature>
<proteinExistence type="predicted"/>
<feature type="compositionally biased region" description="Polar residues" evidence="1">
    <location>
        <begin position="1"/>
        <end position="19"/>
    </location>
</feature>
<dbReference type="AlphaFoldDB" id="A0A061BIE5"/>
<protein>
    <submittedName>
        <fullName evidence="2">RHTO0S13e01332g1_1</fullName>
    </submittedName>
</protein>
<feature type="compositionally biased region" description="Low complexity" evidence="1">
    <location>
        <begin position="613"/>
        <end position="629"/>
    </location>
</feature>
<organism evidence="2">
    <name type="scientific">Rhodotorula toruloides</name>
    <name type="common">Yeast</name>
    <name type="synonym">Rhodosporidium toruloides</name>
    <dbReference type="NCBI Taxonomy" id="5286"/>
    <lineage>
        <taxon>Eukaryota</taxon>
        <taxon>Fungi</taxon>
        <taxon>Dikarya</taxon>
        <taxon>Basidiomycota</taxon>
        <taxon>Pucciniomycotina</taxon>
        <taxon>Microbotryomycetes</taxon>
        <taxon>Sporidiobolales</taxon>
        <taxon>Sporidiobolaceae</taxon>
        <taxon>Rhodotorula</taxon>
    </lineage>
</organism>
<evidence type="ECO:0000256" key="1">
    <source>
        <dbReference type="SAM" id="MobiDB-lite"/>
    </source>
</evidence>
<reference evidence="2" key="1">
    <citation type="journal article" date="2014" name="Genome Announc.">
        <title>Draft genome sequence of Rhodosporidium toruloides CECT1137, an oleaginous yeast of biotechnological interest.</title>
        <authorList>
            <person name="Morin N."/>
            <person name="Calcas X."/>
            <person name="Devillers H."/>
            <person name="Durrens P."/>
            <person name="Sherman D.J."/>
            <person name="Nicaud J.-M."/>
            <person name="Neuveglise C."/>
        </authorList>
    </citation>
    <scope>NUCLEOTIDE SEQUENCE</scope>
    <source>
        <strain evidence="2">CECT1137</strain>
    </source>
</reference>
<feature type="compositionally biased region" description="Basic and acidic residues" evidence="1">
    <location>
        <begin position="47"/>
        <end position="57"/>
    </location>
</feature>
<accession>A0A061BIE5</accession>
<dbReference type="EMBL" id="LK052948">
    <property type="protein sequence ID" value="CDR46765.1"/>
    <property type="molecule type" value="Genomic_DNA"/>
</dbReference>
<feature type="region of interest" description="Disordered" evidence="1">
    <location>
        <begin position="602"/>
        <end position="629"/>
    </location>
</feature>
<dbReference type="OrthoDB" id="2530272at2759"/>
<dbReference type="InterPro" id="IPR036047">
    <property type="entry name" value="F-box-like_dom_sf"/>
</dbReference>
<evidence type="ECO:0000313" key="2">
    <source>
        <dbReference type="EMBL" id="CDR46765.1"/>
    </source>
</evidence>